<comment type="caution">
    <text evidence="1">The sequence shown here is derived from an EMBL/GenBank/DDBJ whole genome shotgun (WGS) entry which is preliminary data.</text>
</comment>
<sequence length="25" mass="2905">VCTPYRHLTRVGLHCFCEKRNESVG</sequence>
<organism evidence="1 2">
    <name type="scientific">Allacma fusca</name>
    <dbReference type="NCBI Taxonomy" id="39272"/>
    <lineage>
        <taxon>Eukaryota</taxon>
        <taxon>Metazoa</taxon>
        <taxon>Ecdysozoa</taxon>
        <taxon>Arthropoda</taxon>
        <taxon>Hexapoda</taxon>
        <taxon>Collembola</taxon>
        <taxon>Symphypleona</taxon>
        <taxon>Sminthuridae</taxon>
        <taxon>Allacma</taxon>
    </lineage>
</organism>
<protein>
    <submittedName>
        <fullName evidence="1">Uncharacterized protein</fullName>
    </submittedName>
</protein>
<dbReference type="EMBL" id="CAJVCH010541392">
    <property type="protein sequence ID" value="CAG7826868.1"/>
    <property type="molecule type" value="Genomic_DNA"/>
</dbReference>
<evidence type="ECO:0000313" key="2">
    <source>
        <dbReference type="Proteomes" id="UP000708208"/>
    </source>
</evidence>
<proteinExistence type="predicted"/>
<dbReference type="AlphaFoldDB" id="A0A8J2L620"/>
<keyword evidence="2" id="KW-1185">Reference proteome</keyword>
<dbReference type="Proteomes" id="UP000708208">
    <property type="component" value="Unassembled WGS sequence"/>
</dbReference>
<gene>
    <name evidence="1" type="ORF">AFUS01_LOCUS36900</name>
</gene>
<evidence type="ECO:0000313" key="1">
    <source>
        <dbReference type="EMBL" id="CAG7826868.1"/>
    </source>
</evidence>
<name>A0A8J2L620_9HEXA</name>
<reference evidence="1" key="1">
    <citation type="submission" date="2021-06" db="EMBL/GenBank/DDBJ databases">
        <authorList>
            <person name="Hodson N. C."/>
            <person name="Mongue J. A."/>
            <person name="Jaron S. K."/>
        </authorList>
    </citation>
    <scope>NUCLEOTIDE SEQUENCE</scope>
</reference>
<feature type="non-terminal residue" evidence="1">
    <location>
        <position position="25"/>
    </location>
</feature>
<accession>A0A8J2L620</accession>